<dbReference type="PANTHER" id="PTHR43081:SF19">
    <property type="entry name" value="PH-SENSITIVE ADENYLATE CYCLASE RV1264"/>
    <property type="match status" value="1"/>
</dbReference>
<dbReference type="Pfam" id="PF13474">
    <property type="entry name" value="SnoaL_3"/>
    <property type="match status" value="1"/>
</dbReference>
<evidence type="ECO:0000313" key="2">
    <source>
        <dbReference type="EMBL" id="MCE8540146.1"/>
    </source>
</evidence>
<evidence type="ECO:0000259" key="1">
    <source>
        <dbReference type="PROSITE" id="PS50125"/>
    </source>
</evidence>
<dbReference type="Gene3D" id="3.30.70.1230">
    <property type="entry name" value="Nucleotide cyclase"/>
    <property type="match status" value="1"/>
</dbReference>
<dbReference type="EMBL" id="JAGQAF010000022">
    <property type="protein sequence ID" value="MCE8540146.1"/>
    <property type="molecule type" value="Genomic_DNA"/>
</dbReference>
<dbReference type="InterPro" id="IPR032710">
    <property type="entry name" value="NTF2-like_dom_sf"/>
</dbReference>
<dbReference type="AlphaFoldDB" id="A0A9Q3WQ11"/>
<gene>
    <name evidence="2" type="ORF">KBY27_22005</name>
</gene>
<dbReference type="Gene3D" id="3.10.450.50">
    <property type="match status" value="1"/>
</dbReference>
<reference evidence="2" key="1">
    <citation type="journal article" date="2021" name="Environ. Microbiol.">
        <title>Cryptic niche differentiation of novel sediment ecotypes of Rugeria pomeroyi correlates with nitrate respiration.</title>
        <authorList>
            <person name="Lin X."/>
            <person name="McNichol J."/>
            <person name="Chu X."/>
            <person name="Qian Y."/>
            <person name="Luo H."/>
        </authorList>
    </citation>
    <scope>NUCLEOTIDE SEQUENCE</scope>
    <source>
        <strain evidence="2">SZCCDBB064</strain>
    </source>
</reference>
<proteinExistence type="predicted"/>
<feature type="domain" description="Guanylate cyclase" evidence="1">
    <location>
        <begin position="165"/>
        <end position="276"/>
    </location>
</feature>
<dbReference type="Proteomes" id="UP000813672">
    <property type="component" value="Unassembled WGS sequence"/>
</dbReference>
<dbReference type="GO" id="GO:0004016">
    <property type="term" value="F:adenylate cyclase activity"/>
    <property type="evidence" value="ECO:0007669"/>
    <property type="project" value="UniProtKB-ARBA"/>
</dbReference>
<dbReference type="InterPro" id="IPR037401">
    <property type="entry name" value="SnoaL-like"/>
</dbReference>
<dbReference type="SUPFAM" id="SSF55073">
    <property type="entry name" value="Nucleotide cyclase"/>
    <property type="match status" value="1"/>
</dbReference>
<organism evidence="2 3">
    <name type="scientific">Ruegeria pomeroyi</name>
    <dbReference type="NCBI Taxonomy" id="89184"/>
    <lineage>
        <taxon>Bacteria</taxon>
        <taxon>Pseudomonadati</taxon>
        <taxon>Pseudomonadota</taxon>
        <taxon>Alphaproteobacteria</taxon>
        <taxon>Rhodobacterales</taxon>
        <taxon>Roseobacteraceae</taxon>
        <taxon>Ruegeria</taxon>
    </lineage>
</organism>
<dbReference type="InterPro" id="IPR050697">
    <property type="entry name" value="Adenylyl/Guanylyl_Cyclase_3/4"/>
</dbReference>
<dbReference type="PANTHER" id="PTHR43081">
    <property type="entry name" value="ADENYLATE CYCLASE, TERMINAL-DIFFERENTIATION SPECIFIC-RELATED"/>
    <property type="match status" value="1"/>
</dbReference>
<dbReference type="InterPro" id="IPR029787">
    <property type="entry name" value="Nucleotide_cyclase"/>
</dbReference>
<dbReference type="SUPFAM" id="SSF54427">
    <property type="entry name" value="NTF2-like"/>
    <property type="match status" value="1"/>
</dbReference>
<name>A0A9Q3WQ11_9RHOB</name>
<comment type="caution">
    <text evidence="2">The sequence shown here is derived from an EMBL/GenBank/DDBJ whole genome shotgun (WGS) entry which is preliminary data.</text>
</comment>
<dbReference type="GO" id="GO:0006171">
    <property type="term" value="P:cAMP biosynthetic process"/>
    <property type="evidence" value="ECO:0007669"/>
    <property type="project" value="TreeGrafter"/>
</dbReference>
<dbReference type="Pfam" id="PF00211">
    <property type="entry name" value="Guanylate_cyc"/>
    <property type="match status" value="1"/>
</dbReference>
<protein>
    <submittedName>
        <fullName evidence="2">Nuclear transport factor 2 family protein</fullName>
    </submittedName>
</protein>
<sequence>MPMDAAPRRSYELESIVRRWLHAIFNQQPKTAVNLFSETDALSYIGTDEKEYWAGDNLRRGYGAHMSEADPSVMKALDVDAWECGSFGWARSKAEVLFQNADQPVLLRQSMVFLLEDGIWKIAHVHNSNPVPNVEVFGYVHKAYDDFLATVAKDDLKLEASGSATVMFTDIVGSSALAEAVGDQRWAGLISDHLKLVDSLLNQFGGRLVKTMGDGTMSIFTSAGRALKAAAELQRAVDGMDGEPKLTIRVGLNTGDIVEAGDDFLGTVVNKAARIASIADPGEIRVSDATRAMVGNSKEYEFGSPVNIALKGLDGEHRLYRLEW</sequence>
<dbReference type="PROSITE" id="PS50125">
    <property type="entry name" value="GUANYLATE_CYCLASE_2"/>
    <property type="match status" value="1"/>
</dbReference>
<accession>A0A9Q3WQ11</accession>
<evidence type="ECO:0000313" key="3">
    <source>
        <dbReference type="Proteomes" id="UP000813672"/>
    </source>
</evidence>
<dbReference type="CDD" id="cd07302">
    <property type="entry name" value="CHD"/>
    <property type="match status" value="1"/>
</dbReference>
<dbReference type="GO" id="GO:0035556">
    <property type="term" value="P:intracellular signal transduction"/>
    <property type="evidence" value="ECO:0007669"/>
    <property type="project" value="InterPro"/>
</dbReference>
<dbReference type="InterPro" id="IPR001054">
    <property type="entry name" value="A/G_cyclase"/>
</dbReference>
<dbReference type="SMART" id="SM00044">
    <property type="entry name" value="CYCc"/>
    <property type="match status" value="1"/>
</dbReference>